<dbReference type="SUPFAM" id="SSF161098">
    <property type="entry name" value="MetI-like"/>
    <property type="match status" value="1"/>
</dbReference>
<evidence type="ECO:0000313" key="9">
    <source>
        <dbReference type="EMBL" id="MBC8534751.1"/>
    </source>
</evidence>
<feature type="transmembrane region" description="Helical" evidence="7">
    <location>
        <begin position="164"/>
        <end position="189"/>
    </location>
</feature>
<evidence type="ECO:0000256" key="1">
    <source>
        <dbReference type="ARBA" id="ARBA00004651"/>
    </source>
</evidence>
<dbReference type="PANTHER" id="PTHR30193">
    <property type="entry name" value="ABC TRANSPORTER PERMEASE PROTEIN"/>
    <property type="match status" value="1"/>
</dbReference>
<dbReference type="PROSITE" id="PS50928">
    <property type="entry name" value="ABC_TM1"/>
    <property type="match status" value="1"/>
</dbReference>
<gene>
    <name evidence="9" type="ORF">IAG03_12295</name>
</gene>
<feature type="domain" description="ABC transmembrane type-1" evidence="8">
    <location>
        <begin position="71"/>
        <end position="290"/>
    </location>
</feature>
<evidence type="ECO:0000256" key="7">
    <source>
        <dbReference type="RuleBase" id="RU363032"/>
    </source>
</evidence>
<feature type="transmembrane region" description="Helical" evidence="7">
    <location>
        <begin position="15"/>
        <end position="34"/>
    </location>
</feature>
<keyword evidence="2 7" id="KW-0813">Transport</keyword>
<evidence type="ECO:0000256" key="3">
    <source>
        <dbReference type="ARBA" id="ARBA00022475"/>
    </source>
</evidence>
<dbReference type="CDD" id="cd06261">
    <property type="entry name" value="TM_PBP2"/>
    <property type="match status" value="1"/>
</dbReference>
<dbReference type="InterPro" id="IPR051393">
    <property type="entry name" value="ABC_transporter_permease"/>
</dbReference>
<dbReference type="Proteomes" id="UP000651482">
    <property type="component" value="Unassembled WGS sequence"/>
</dbReference>
<keyword evidence="10" id="KW-1185">Reference proteome</keyword>
<feature type="transmembrane region" description="Helical" evidence="7">
    <location>
        <begin position="107"/>
        <end position="128"/>
    </location>
</feature>
<dbReference type="PANTHER" id="PTHR30193:SF37">
    <property type="entry name" value="INNER MEMBRANE ABC TRANSPORTER PERMEASE PROTEIN YCJO"/>
    <property type="match status" value="1"/>
</dbReference>
<organism evidence="9 10">
    <name type="scientific">Yeguia hominis</name>
    <dbReference type="NCBI Taxonomy" id="2763662"/>
    <lineage>
        <taxon>Bacteria</taxon>
        <taxon>Bacillati</taxon>
        <taxon>Bacillota</taxon>
        <taxon>Clostridia</taxon>
        <taxon>Eubacteriales</taxon>
        <taxon>Yeguiaceae</taxon>
        <taxon>Yeguia</taxon>
    </lineage>
</organism>
<dbReference type="InterPro" id="IPR035906">
    <property type="entry name" value="MetI-like_sf"/>
</dbReference>
<dbReference type="AlphaFoldDB" id="A0A926DAP2"/>
<reference evidence="9" key="1">
    <citation type="submission" date="2020-08" db="EMBL/GenBank/DDBJ databases">
        <title>Genome public.</title>
        <authorList>
            <person name="Liu C."/>
            <person name="Sun Q."/>
        </authorList>
    </citation>
    <scope>NUCLEOTIDE SEQUENCE</scope>
    <source>
        <strain evidence="9">NSJ-40</strain>
    </source>
</reference>
<protein>
    <submittedName>
        <fullName evidence="9">Sugar ABC transporter permease</fullName>
    </submittedName>
</protein>
<keyword evidence="3" id="KW-1003">Cell membrane</keyword>
<keyword evidence="6 7" id="KW-0472">Membrane</keyword>
<comment type="similarity">
    <text evidence="7">Belongs to the binding-protein-dependent transport system permease family.</text>
</comment>
<dbReference type="GO" id="GO:0055085">
    <property type="term" value="P:transmembrane transport"/>
    <property type="evidence" value="ECO:0007669"/>
    <property type="project" value="InterPro"/>
</dbReference>
<evidence type="ECO:0000313" key="10">
    <source>
        <dbReference type="Proteomes" id="UP000651482"/>
    </source>
</evidence>
<dbReference type="GO" id="GO:0005886">
    <property type="term" value="C:plasma membrane"/>
    <property type="evidence" value="ECO:0007669"/>
    <property type="project" value="UniProtKB-SubCell"/>
</dbReference>
<feature type="transmembrane region" description="Helical" evidence="7">
    <location>
        <begin position="75"/>
        <end position="95"/>
    </location>
</feature>
<comment type="caution">
    <text evidence="9">The sequence shown here is derived from an EMBL/GenBank/DDBJ whole genome shotgun (WGS) entry which is preliminary data.</text>
</comment>
<sequence length="304" mass="34247">MLKRKLHPLRTAEPYLYLIPSLILLCVFLFYPMLDSFRISLTDWNGLAEANFIGVQNFAKLFKSDDFWTSIKITFIWVAMSVVILPLTGLIYAIMVEYLSPNRAVSGVFRTVLFMPMMMSYVSIALLWQLIYDPNLGLINSVLSVFGLIDPINPIQYLSNVDTALFWTFVPVIWQWSGFGMVMTCAAMMNIPPDLLEAASIDGAGRFRTFWHVVLPLLMPTVLSGSAINLIGGFKAFDIIYVMTQGGPGIATKTTSILMYRIAFTENRFGYGCAIAVVLFVLILVFTAIFNRFRDYVDRKVGNA</sequence>
<evidence type="ECO:0000256" key="2">
    <source>
        <dbReference type="ARBA" id="ARBA00022448"/>
    </source>
</evidence>
<dbReference type="Pfam" id="PF00528">
    <property type="entry name" value="BPD_transp_1"/>
    <property type="match status" value="1"/>
</dbReference>
<dbReference type="RefSeq" id="WP_249320335.1">
    <property type="nucleotide sequence ID" value="NZ_JACRSN010000022.1"/>
</dbReference>
<comment type="subcellular location">
    <subcellularLocation>
        <location evidence="1 7">Cell membrane</location>
        <topology evidence="1 7">Multi-pass membrane protein</topology>
    </subcellularLocation>
</comment>
<evidence type="ECO:0000259" key="8">
    <source>
        <dbReference type="PROSITE" id="PS50928"/>
    </source>
</evidence>
<proteinExistence type="inferred from homology"/>
<feature type="transmembrane region" description="Helical" evidence="7">
    <location>
        <begin position="269"/>
        <end position="290"/>
    </location>
</feature>
<dbReference type="EMBL" id="JACRSN010000022">
    <property type="protein sequence ID" value="MBC8534751.1"/>
    <property type="molecule type" value="Genomic_DNA"/>
</dbReference>
<name>A0A926DAP2_9FIRM</name>
<dbReference type="SUPFAM" id="SSF160964">
    <property type="entry name" value="MalF N-terminal region-like"/>
    <property type="match status" value="1"/>
</dbReference>
<evidence type="ECO:0000256" key="4">
    <source>
        <dbReference type="ARBA" id="ARBA00022692"/>
    </source>
</evidence>
<accession>A0A926DAP2</accession>
<evidence type="ECO:0000256" key="6">
    <source>
        <dbReference type="ARBA" id="ARBA00023136"/>
    </source>
</evidence>
<evidence type="ECO:0000256" key="5">
    <source>
        <dbReference type="ARBA" id="ARBA00022989"/>
    </source>
</evidence>
<dbReference type="Gene3D" id="1.10.3720.10">
    <property type="entry name" value="MetI-like"/>
    <property type="match status" value="1"/>
</dbReference>
<feature type="transmembrane region" description="Helical" evidence="7">
    <location>
        <begin position="209"/>
        <end position="232"/>
    </location>
</feature>
<keyword evidence="4 7" id="KW-0812">Transmembrane</keyword>
<keyword evidence="5 7" id="KW-1133">Transmembrane helix</keyword>
<dbReference type="InterPro" id="IPR000515">
    <property type="entry name" value="MetI-like"/>
</dbReference>